<dbReference type="Gene3D" id="2.60.40.10">
    <property type="entry name" value="Immunoglobulins"/>
    <property type="match status" value="1"/>
</dbReference>
<dbReference type="PANTHER" id="PTHR31157">
    <property type="entry name" value="SCP DOMAIN-CONTAINING PROTEIN"/>
    <property type="match status" value="1"/>
</dbReference>
<feature type="transmembrane region" description="Helical" evidence="1">
    <location>
        <begin position="20"/>
        <end position="40"/>
    </location>
</feature>
<protein>
    <recommendedName>
        <fullName evidence="2">SCP domain-containing protein</fullName>
    </recommendedName>
</protein>
<dbReference type="Pfam" id="PF00188">
    <property type="entry name" value="CAP"/>
    <property type="match status" value="1"/>
</dbReference>
<keyword evidence="1" id="KW-0812">Transmembrane</keyword>
<dbReference type="CDD" id="cd05379">
    <property type="entry name" value="CAP_bacterial"/>
    <property type="match status" value="1"/>
</dbReference>
<dbReference type="SUPFAM" id="SSF55797">
    <property type="entry name" value="PR-1-like"/>
    <property type="match status" value="1"/>
</dbReference>
<reference evidence="3" key="1">
    <citation type="journal article" date="2022" name="ISME J.">
        <title>A general approach to explore prokaryotic protein glycosylation reveals the unique surface layer modulation of an anammox bacterium.</title>
        <authorList>
            <person name="Pabst M."/>
            <person name="Grouzdev D.S."/>
            <person name="Lawson C.E."/>
            <person name="Kleikamp H.B.C."/>
            <person name="de Ram C."/>
            <person name="Louwen R."/>
            <person name="Lin Y.M."/>
            <person name="Lucker S."/>
            <person name="van Loosdrecht M.C.M."/>
            <person name="Laureni M."/>
        </authorList>
    </citation>
    <scope>NUCLEOTIDE SEQUENCE</scope>
    <source>
        <strain evidence="3">BROCD043</strain>
    </source>
</reference>
<dbReference type="EMBL" id="JACFOF010000004">
    <property type="protein sequence ID" value="MBW7953631.1"/>
    <property type="molecule type" value="Genomic_DNA"/>
</dbReference>
<evidence type="ECO:0000259" key="2">
    <source>
        <dbReference type="Pfam" id="PF00188"/>
    </source>
</evidence>
<dbReference type="InterPro" id="IPR014044">
    <property type="entry name" value="CAP_dom"/>
</dbReference>
<organism evidence="3 4">
    <name type="scientific">Candidatus Dojkabacteria bacterium</name>
    <dbReference type="NCBI Taxonomy" id="2099670"/>
    <lineage>
        <taxon>Bacteria</taxon>
        <taxon>Candidatus Dojkabacteria</taxon>
    </lineage>
</organism>
<evidence type="ECO:0000313" key="4">
    <source>
        <dbReference type="Proteomes" id="UP000781173"/>
    </source>
</evidence>
<keyword evidence="1" id="KW-1133">Transmembrane helix</keyword>
<dbReference type="PANTHER" id="PTHR31157:SF1">
    <property type="entry name" value="SCP DOMAIN-CONTAINING PROTEIN"/>
    <property type="match status" value="1"/>
</dbReference>
<dbReference type="InterPro" id="IPR013783">
    <property type="entry name" value="Ig-like_fold"/>
</dbReference>
<name>A0A952AI48_9BACT</name>
<dbReference type="Gene3D" id="3.40.33.10">
    <property type="entry name" value="CAP"/>
    <property type="match status" value="1"/>
</dbReference>
<dbReference type="Proteomes" id="UP000781173">
    <property type="component" value="Unassembled WGS sequence"/>
</dbReference>
<feature type="domain" description="SCP" evidence="2">
    <location>
        <begin position="59"/>
        <end position="178"/>
    </location>
</feature>
<gene>
    <name evidence="3" type="ORF">H3C67_02495</name>
</gene>
<comment type="caution">
    <text evidence="3">The sequence shown here is derived from an EMBL/GenBank/DDBJ whole genome shotgun (WGS) entry which is preliminary data.</text>
</comment>
<sequence length="475" mass="51392">MNKLISLVIPNEHNNYHPYLIRSATLSLYLVALILINVVFSGSIVSPVSAAVDASALYQLHNEERQRFGLKPLSVNTSLIVSATNKANAMLQADCWSHFCPEGKSPWDFFDSAGYTYVFAGENLAEGFRENGAVMNAWMNSPTHRENVLKGEFTEIGIGFAYGNYQGVRNNTIVVVHFGSRSFSGSNLPGSDGNTLQGSNKITIDNPENGYVTNDNSFPISGKTIPNSEVAIERNNELQGRVEAQGESFTFRPSEPYPDGASIFKALAYQNNTLQAFSNEVQVTVDTVAPEIIKESVRVASLSYNEDDAVIINLKTDSDASVIESNIPGLTFRGSLNNWEGEASKSLLGQVSNIKLTAIDLAGNSSSIELPTGQLMAQVLSIETISPKPTTFSEGVLESLAANITSQDAKVQINMMFIVFLMSLFGIDFYVLHKTGMSGVPKRNSSHLHFSILAVLLIVVLIGSISGNILTGLGS</sequence>
<dbReference type="InterPro" id="IPR035940">
    <property type="entry name" value="CAP_sf"/>
</dbReference>
<keyword evidence="1" id="KW-0472">Membrane</keyword>
<feature type="transmembrane region" description="Helical" evidence="1">
    <location>
        <begin position="452"/>
        <end position="473"/>
    </location>
</feature>
<accession>A0A952AI48</accession>
<evidence type="ECO:0000313" key="3">
    <source>
        <dbReference type="EMBL" id="MBW7953631.1"/>
    </source>
</evidence>
<evidence type="ECO:0000256" key="1">
    <source>
        <dbReference type="SAM" id="Phobius"/>
    </source>
</evidence>
<proteinExistence type="predicted"/>
<feature type="transmembrane region" description="Helical" evidence="1">
    <location>
        <begin position="413"/>
        <end position="432"/>
    </location>
</feature>
<dbReference type="AlphaFoldDB" id="A0A952AI48"/>